<gene>
    <name evidence="2" type="ORF">C8D86_10544</name>
</gene>
<dbReference type="RefSeq" id="WP_114833815.1">
    <property type="nucleotide sequence ID" value="NZ_LR699114.1"/>
</dbReference>
<keyword evidence="1" id="KW-0812">Transmembrane</keyword>
<evidence type="ECO:0000256" key="1">
    <source>
        <dbReference type="SAM" id="Phobius"/>
    </source>
</evidence>
<dbReference type="OrthoDB" id="5653660at2"/>
<comment type="caution">
    <text evidence="2">The sequence shown here is derived from an EMBL/GenBank/DDBJ whole genome shotgun (WGS) entry which is preliminary data.</text>
</comment>
<keyword evidence="1" id="KW-1133">Transmembrane helix</keyword>
<protein>
    <submittedName>
        <fullName evidence="2">Uncharacterized protein</fullName>
    </submittedName>
</protein>
<keyword evidence="1" id="KW-0472">Membrane</keyword>
<dbReference type="AlphaFoldDB" id="A0A370GT73"/>
<feature type="transmembrane region" description="Helical" evidence="1">
    <location>
        <begin position="31"/>
        <end position="48"/>
    </location>
</feature>
<sequence>MQRFLNQLIPFLLLGIAIVAFVLGIMLLAYLFLFGAIVGLILFVIAWIRQKFFPAKTVARTKKRTSGRIIDSDDWKKL</sequence>
<dbReference type="Proteomes" id="UP000254720">
    <property type="component" value="Unassembled WGS sequence"/>
</dbReference>
<keyword evidence="3" id="KW-1185">Reference proteome</keyword>
<name>A0A370GT73_9COXI</name>
<evidence type="ECO:0000313" key="2">
    <source>
        <dbReference type="EMBL" id="RDI46520.1"/>
    </source>
</evidence>
<evidence type="ECO:0000313" key="3">
    <source>
        <dbReference type="Proteomes" id="UP000254720"/>
    </source>
</evidence>
<proteinExistence type="predicted"/>
<accession>A0A370GT73</accession>
<reference evidence="2 3" key="1">
    <citation type="submission" date="2018-07" db="EMBL/GenBank/DDBJ databases">
        <title>Genomic Encyclopedia of Type Strains, Phase IV (KMG-IV): sequencing the most valuable type-strain genomes for metagenomic binning, comparative biology and taxonomic classification.</title>
        <authorList>
            <person name="Goeker M."/>
        </authorList>
    </citation>
    <scope>NUCLEOTIDE SEQUENCE [LARGE SCALE GENOMIC DNA]</scope>
    <source>
        <strain evidence="2 3">DSM 16500</strain>
    </source>
</reference>
<dbReference type="EMBL" id="QQAX01000005">
    <property type="protein sequence ID" value="RDI46520.1"/>
    <property type="molecule type" value="Genomic_DNA"/>
</dbReference>
<organism evidence="2 3">
    <name type="scientific">Aquicella lusitana</name>
    <dbReference type="NCBI Taxonomy" id="254246"/>
    <lineage>
        <taxon>Bacteria</taxon>
        <taxon>Pseudomonadati</taxon>
        <taxon>Pseudomonadota</taxon>
        <taxon>Gammaproteobacteria</taxon>
        <taxon>Legionellales</taxon>
        <taxon>Coxiellaceae</taxon>
        <taxon>Aquicella</taxon>
    </lineage>
</organism>
<feature type="transmembrane region" description="Helical" evidence="1">
    <location>
        <begin position="7"/>
        <end position="25"/>
    </location>
</feature>